<accession>A0A2D3T135</accession>
<protein>
    <submittedName>
        <fullName evidence="3">Alpha/beta hydrolase</fullName>
    </submittedName>
</protein>
<dbReference type="SUPFAM" id="SSF53474">
    <property type="entry name" value="alpha/beta-Hydrolases"/>
    <property type="match status" value="1"/>
</dbReference>
<proteinExistence type="predicted"/>
<dbReference type="Gene3D" id="3.40.50.1820">
    <property type="entry name" value="alpha/beta hydrolase"/>
    <property type="match status" value="1"/>
</dbReference>
<feature type="domain" description="AB hydrolase-1" evidence="2">
    <location>
        <begin position="22"/>
        <end position="248"/>
    </location>
</feature>
<reference evidence="4" key="2">
    <citation type="submission" date="2017-11" db="EMBL/GenBank/DDBJ databases">
        <title>PacBio sequencing of new strain of the secondary endosymbiont Candidatus Hamiltonella defensa.</title>
        <authorList>
            <person name="Strand M.R."/>
            <person name="Oliver K."/>
        </authorList>
    </citation>
    <scope>NUCLEOTIDE SEQUENCE [LARGE SCALE GENOMIC DNA]</scope>
    <source>
        <strain evidence="4">A2C</strain>
    </source>
</reference>
<dbReference type="InterPro" id="IPR029058">
    <property type="entry name" value="AB_hydrolase_fold"/>
</dbReference>
<name>A0A2D3T135_9ENTR</name>
<dbReference type="EMBL" id="CP017606">
    <property type="protein sequence ID" value="ATW29506.1"/>
    <property type="molecule type" value="Genomic_DNA"/>
</dbReference>
<organism evidence="3 4">
    <name type="scientific">Candidatus Williamhamiltonella defendens</name>
    <dbReference type="NCBI Taxonomy" id="138072"/>
    <lineage>
        <taxon>Bacteria</taxon>
        <taxon>Pseudomonadati</taxon>
        <taxon>Pseudomonadota</taxon>
        <taxon>Gammaproteobacteria</taxon>
        <taxon>Enterobacterales</taxon>
        <taxon>Enterobacteriaceae</taxon>
        <taxon>aphid secondary symbionts</taxon>
        <taxon>Candidatus Williamhamiltonella</taxon>
    </lineage>
</organism>
<evidence type="ECO:0000313" key="3">
    <source>
        <dbReference type="EMBL" id="ATW29506.1"/>
    </source>
</evidence>
<dbReference type="Proteomes" id="UP000230008">
    <property type="component" value="Chromosome"/>
</dbReference>
<dbReference type="Pfam" id="PF00561">
    <property type="entry name" value="Abhydrolase_1"/>
    <property type="match status" value="1"/>
</dbReference>
<evidence type="ECO:0000259" key="2">
    <source>
        <dbReference type="Pfam" id="PF00561"/>
    </source>
</evidence>
<gene>
    <name evidence="3" type="ORF">BJP41_03135</name>
</gene>
<reference evidence="4" key="1">
    <citation type="submission" date="2016-10" db="EMBL/GenBank/DDBJ databases">
        <authorList>
            <person name="Chevignon G."/>
        </authorList>
    </citation>
    <scope>NUCLEOTIDE SEQUENCE [LARGE SCALE GENOMIC DNA]</scope>
    <source>
        <strain evidence="4">A2C</strain>
    </source>
</reference>
<evidence type="ECO:0000256" key="1">
    <source>
        <dbReference type="ARBA" id="ARBA00022801"/>
    </source>
</evidence>
<dbReference type="InterPro" id="IPR000073">
    <property type="entry name" value="AB_hydrolase_1"/>
</dbReference>
<dbReference type="PANTHER" id="PTHR46118">
    <property type="entry name" value="PROTEIN ABHD11"/>
    <property type="match status" value="1"/>
</dbReference>
<dbReference type="GO" id="GO:0016787">
    <property type="term" value="F:hydrolase activity"/>
    <property type="evidence" value="ECO:0007669"/>
    <property type="project" value="UniProtKB-KW"/>
</dbReference>
<dbReference type="PANTHER" id="PTHR46118:SF4">
    <property type="entry name" value="PROTEIN ABHD11"/>
    <property type="match status" value="1"/>
</dbReference>
<dbReference type="AlphaFoldDB" id="A0A2D3T135"/>
<keyword evidence="1 3" id="KW-0378">Hydrolase</keyword>
<sequence>MNFAMKLNFILHQSDSTSPNLPIILIHGLFGNLDNLSMLGRDFQKHHDVIQLDLRNHGLSPHSPEMNYFAMAQDVSELLDQLDQLKMEKVIIIGHSMGGKVAMTMTALIPEIIKMLVIIDIAPVVYPLDRHNQIFMALNAVTDAKITQRHMAGKLMRDFVKDENIILFLLKSFHEGIWRFNVPVLWDQYQYIAGWEPIPTWQGPLLFLCGALSPYIKREYREQIAGYFPIARSHVISGCGHSPHAEKPDVVLRAIQHFFSKILH</sequence>
<evidence type="ECO:0000313" key="4">
    <source>
        <dbReference type="Proteomes" id="UP000230008"/>
    </source>
</evidence>